<reference evidence="2" key="1">
    <citation type="submission" date="2016-10" db="EMBL/GenBank/DDBJ databases">
        <authorList>
            <person name="Varghese N."/>
            <person name="Submissions S."/>
        </authorList>
    </citation>
    <scope>NUCLEOTIDE SEQUENCE [LARGE SCALE GENOMIC DNA]</scope>
    <source>
        <strain evidence="2">DSM 17933</strain>
    </source>
</reference>
<evidence type="ECO:0000313" key="1">
    <source>
        <dbReference type="EMBL" id="SDF94030.1"/>
    </source>
</evidence>
<dbReference type="OrthoDB" id="750212at2"/>
<dbReference type="EMBL" id="FNCH01000002">
    <property type="protein sequence ID" value="SDF94030.1"/>
    <property type="molecule type" value="Genomic_DNA"/>
</dbReference>
<dbReference type="Proteomes" id="UP000199643">
    <property type="component" value="Unassembled WGS sequence"/>
</dbReference>
<dbReference type="STRING" id="405671.SAMN05421827_102191"/>
<gene>
    <name evidence="1" type="ORF">SAMN05421827_102191</name>
</gene>
<evidence type="ECO:0000313" key="2">
    <source>
        <dbReference type="Proteomes" id="UP000199643"/>
    </source>
</evidence>
<keyword evidence="2" id="KW-1185">Reference proteome</keyword>
<sequence>MESYVFELPTDKGNIQATVEQAGDCYSVLLDGNFAGSMWQDEEKGMQWTTNDRELDPFMWEIAVHLNEAFSRKGFPSLLMGTYSEIVSTEWKTTETLEVNVKVDTDMEVFTTFLKDEVLNLVTFEEHLDLIVKKEGDAYFTIVGIN</sequence>
<organism evidence="1 2">
    <name type="scientific">Pedobacter terrae</name>
    <dbReference type="NCBI Taxonomy" id="405671"/>
    <lineage>
        <taxon>Bacteria</taxon>
        <taxon>Pseudomonadati</taxon>
        <taxon>Bacteroidota</taxon>
        <taxon>Sphingobacteriia</taxon>
        <taxon>Sphingobacteriales</taxon>
        <taxon>Sphingobacteriaceae</taxon>
        <taxon>Pedobacter</taxon>
    </lineage>
</organism>
<dbReference type="AlphaFoldDB" id="A0A1G7Q8W6"/>
<dbReference type="RefSeq" id="WP_090497079.1">
    <property type="nucleotide sequence ID" value="NZ_FNCH01000002.1"/>
</dbReference>
<name>A0A1G7Q8W6_9SPHI</name>
<proteinExistence type="predicted"/>
<protein>
    <submittedName>
        <fullName evidence="1">Uncharacterized protein</fullName>
    </submittedName>
</protein>
<accession>A0A1G7Q8W6</accession>